<feature type="region of interest" description="Disordered" evidence="1">
    <location>
        <begin position="1"/>
        <end position="94"/>
    </location>
</feature>
<evidence type="ECO:0000313" key="3">
    <source>
        <dbReference type="Proteomes" id="UP000078576"/>
    </source>
</evidence>
<sequence>MSLRKQNGPPPSEMAHERPFDERKLNKNNVADNHLDNDNNLTNEMDFGSGHNSSKAIDSDNEDDASFQPTEQSGEFPSGPTVAHLRRTSPRQDPLQELYIPNSIMFDIAMFHIASDQYSFDDEYSTEVALDDFDEDTNDEQHNFERRKAAYVDWASLSDGVKWAVVYDLTQDMGFTAATRALCLSTDEIISFRKLYRDEKAKWYAFHARMVGEIQDALEREPNESARPFPRAGFNATLAPALHLVTDSLGKAEVEQGRRFLKFLALNKYANVFNKWYGSGSRFHAMPEVLDLNLDFLEQTHYRHPGFDINFQPEVKLEAQDQENDQHLPMTYALSPGMPNSMDGVHWPPVADENYNPHAMDSARQAFKPAIKDQGLHYTQSVRPPPAGYTPLPDWNGPGLGLNLIVFDPAERARAEANEAFRRSMNPNGVIINGNEGGPIGTGIENAGYRWATRADLNQGPEGNLQFTFAADPDDPDDFLPYDVPEELYNAEDFPQELSEEVTDDDFLLYEYVSDPPVGYNGHRGNADDQDVNGAW</sequence>
<evidence type="ECO:0000313" key="2">
    <source>
        <dbReference type="EMBL" id="KUI57508.1"/>
    </source>
</evidence>
<gene>
    <name evidence="2" type="ORF">VP1G_04805</name>
</gene>
<feature type="compositionally biased region" description="Basic and acidic residues" evidence="1">
    <location>
        <begin position="14"/>
        <end position="25"/>
    </location>
</feature>
<dbReference type="OrthoDB" id="5242387at2759"/>
<feature type="compositionally biased region" description="Low complexity" evidence="1">
    <location>
        <begin position="28"/>
        <end position="43"/>
    </location>
</feature>
<keyword evidence="3" id="KW-1185">Reference proteome</keyword>
<protein>
    <submittedName>
        <fullName evidence="2">Uncharacterized protein</fullName>
    </submittedName>
</protein>
<dbReference type="Proteomes" id="UP000078576">
    <property type="component" value="Unassembled WGS sequence"/>
</dbReference>
<evidence type="ECO:0000256" key="1">
    <source>
        <dbReference type="SAM" id="MobiDB-lite"/>
    </source>
</evidence>
<proteinExistence type="predicted"/>
<name>A0A194V0S4_CYTMA</name>
<dbReference type="EMBL" id="KN714700">
    <property type="protein sequence ID" value="KUI57508.1"/>
    <property type="molecule type" value="Genomic_DNA"/>
</dbReference>
<reference evidence="3" key="1">
    <citation type="submission" date="2014-12" db="EMBL/GenBank/DDBJ databases">
        <title>Genome Sequence of Valsa Canker Pathogens Uncovers a Specific Adaption of Colonization on Woody Bark.</title>
        <authorList>
            <person name="Yin Z."/>
            <person name="Liu H."/>
            <person name="Gao X."/>
            <person name="Li Z."/>
            <person name="Song N."/>
            <person name="Ke X."/>
            <person name="Dai Q."/>
            <person name="Wu Y."/>
            <person name="Sun Y."/>
            <person name="Xu J.-R."/>
            <person name="Kang Z.K."/>
            <person name="Wang L."/>
            <person name="Huang L."/>
        </authorList>
    </citation>
    <scope>NUCLEOTIDE SEQUENCE [LARGE SCALE GENOMIC DNA]</scope>
    <source>
        <strain evidence="3">SXYL134</strain>
    </source>
</reference>
<accession>A0A194V0S4</accession>
<dbReference type="AlphaFoldDB" id="A0A194V0S4"/>
<organism evidence="2 3">
    <name type="scientific">Cytospora mali</name>
    <name type="common">Apple Valsa canker fungus</name>
    <name type="synonym">Valsa mali</name>
    <dbReference type="NCBI Taxonomy" id="578113"/>
    <lineage>
        <taxon>Eukaryota</taxon>
        <taxon>Fungi</taxon>
        <taxon>Dikarya</taxon>
        <taxon>Ascomycota</taxon>
        <taxon>Pezizomycotina</taxon>
        <taxon>Sordariomycetes</taxon>
        <taxon>Sordariomycetidae</taxon>
        <taxon>Diaporthales</taxon>
        <taxon>Cytosporaceae</taxon>
        <taxon>Cytospora</taxon>
    </lineage>
</organism>